<proteinExistence type="predicted"/>
<sequence>MTGHQDHREAPTAPAGMLSPYPAAPPSVPTPCPAGPPDPASRAPVQPPPPPTPASYQPDPAPPDARPTGTADRPPVPQRLWCADEEGLLALSVWTERVAGRGEDAEPFVAHHRAGLQGMLAVFDGSGGAGAAPVWQASDGASRTGAWVGARVARLATDVWFHDVTVEGEEATPKTLREYLRFFLGYAPQRRSKISGTMRRQLPTTLAGVHYRVAGNGYEPQVELQPLWAGDSRAYVLRPRTGLRVLTRDHTRESDALELLRTDPPMTNLVCADREFEIAGRRLAYPLPCVLVAATDGFFGYVHTPADFETLLLRTLRDAGTVEEWADLVRREVQGYTADDASLALVALGYHGFPDLRAQFASRHEELTVRYVRTRPRGLDRPSLAADGTGGRVTGTEDAAGLPARVRLWQDDTWRAYRAGYETDLPPAPEEHA</sequence>
<dbReference type="Gene3D" id="3.60.40.10">
    <property type="entry name" value="PPM-type phosphatase domain"/>
    <property type="match status" value="1"/>
</dbReference>
<feature type="compositionally biased region" description="Pro residues" evidence="1">
    <location>
        <begin position="22"/>
        <end position="65"/>
    </location>
</feature>
<comment type="caution">
    <text evidence="2">The sequence shown here is derived from an EMBL/GenBank/DDBJ whole genome shotgun (WGS) entry which is preliminary data.</text>
</comment>
<dbReference type="PANTHER" id="PTHR48125">
    <property type="entry name" value="LP07818P1"/>
    <property type="match status" value="1"/>
</dbReference>
<organism evidence="2 3">
    <name type="scientific">Streptomyces pyxinicus</name>
    <dbReference type="NCBI Taxonomy" id="2970331"/>
    <lineage>
        <taxon>Bacteria</taxon>
        <taxon>Bacillati</taxon>
        <taxon>Actinomycetota</taxon>
        <taxon>Actinomycetes</taxon>
        <taxon>Kitasatosporales</taxon>
        <taxon>Streptomycetaceae</taxon>
        <taxon>Streptomyces</taxon>
    </lineage>
</organism>
<feature type="region of interest" description="Disordered" evidence="1">
    <location>
        <begin position="1"/>
        <end position="77"/>
    </location>
</feature>
<reference evidence="2 3" key="1">
    <citation type="submission" date="2022-08" db="EMBL/GenBank/DDBJ databases">
        <authorList>
            <person name="Somphong A."/>
            <person name="Phongsopitanun W."/>
        </authorList>
    </citation>
    <scope>NUCLEOTIDE SEQUENCE [LARGE SCALE GENOMIC DNA]</scope>
    <source>
        <strain evidence="2 3">LP11</strain>
    </source>
</reference>
<accession>A0ABT2AWU2</accession>
<dbReference type="EMBL" id="JANUGP010000003">
    <property type="protein sequence ID" value="MCS0600715.1"/>
    <property type="molecule type" value="Genomic_DNA"/>
</dbReference>
<evidence type="ECO:0000256" key="1">
    <source>
        <dbReference type="SAM" id="MobiDB-lite"/>
    </source>
</evidence>
<gene>
    <name evidence="2" type="ORF">NX794_05645</name>
</gene>
<protein>
    <submittedName>
        <fullName evidence="2">Serine/threonine protein phosphatase</fullName>
    </submittedName>
</protein>
<name>A0ABT2AWU2_9ACTN</name>
<dbReference type="PANTHER" id="PTHR48125:SF12">
    <property type="entry name" value="AT HOOK TRANSCRIPTION FACTOR FAMILY-RELATED"/>
    <property type="match status" value="1"/>
</dbReference>
<dbReference type="InterPro" id="IPR036457">
    <property type="entry name" value="PPM-type-like_dom_sf"/>
</dbReference>
<keyword evidence="3" id="KW-1185">Reference proteome</keyword>
<dbReference type="SUPFAM" id="SSF81606">
    <property type="entry name" value="PP2C-like"/>
    <property type="match status" value="1"/>
</dbReference>
<dbReference type="Proteomes" id="UP001205612">
    <property type="component" value="Unassembled WGS sequence"/>
</dbReference>
<dbReference type="RefSeq" id="WP_258777302.1">
    <property type="nucleotide sequence ID" value="NZ_JANUGP010000003.1"/>
</dbReference>
<evidence type="ECO:0000313" key="3">
    <source>
        <dbReference type="Proteomes" id="UP001205612"/>
    </source>
</evidence>
<evidence type="ECO:0000313" key="2">
    <source>
        <dbReference type="EMBL" id="MCS0600715.1"/>
    </source>
</evidence>
<feature type="compositionally biased region" description="Basic and acidic residues" evidence="1">
    <location>
        <begin position="1"/>
        <end position="10"/>
    </location>
</feature>